<gene>
    <name evidence="1" type="ORF">NJ959_05260</name>
</gene>
<name>A0AAE3GNL4_9CYAN</name>
<organism evidence="1 2">
    <name type="scientific">Limnofasciculus baicalensis BBK-W-15</name>
    <dbReference type="NCBI Taxonomy" id="2699891"/>
    <lineage>
        <taxon>Bacteria</taxon>
        <taxon>Bacillati</taxon>
        <taxon>Cyanobacteriota</taxon>
        <taxon>Cyanophyceae</taxon>
        <taxon>Coleofasciculales</taxon>
        <taxon>Coleofasciculaceae</taxon>
        <taxon>Limnofasciculus</taxon>
        <taxon>Limnofasciculus baicalensis</taxon>
    </lineage>
</organism>
<sequence length="146" mass="16645">MGLKIMEITCEIFQVIDRMMALPEELQQSFENKLTSYEEERQMPLLSRMEERGLLKGIEQGTRQGLEQGLERGLERGTKKTLQATIIRILQARFEIVPTELINGINSLEDISKLERLVMTSVTMNSIADFGQVLSQLRQATDTNEA</sequence>
<evidence type="ECO:0008006" key="3">
    <source>
        <dbReference type="Google" id="ProtNLM"/>
    </source>
</evidence>
<keyword evidence="2" id="KW-1185">Reference proteome</keyword>
<protein>
    <recommendedName>
        <fullName evidence="3">DUF4351 domain-containing protein</fullName>
    </recommendedName>
</protein>
<dbReference type="PANTHER" id="PTHR35586">
    <property type="entry name" value="SLL1691 PROTEIN"/>
    <property type="match status" value="1"/>
</dbReference>
<dbReference type="Proteomes" id="UP001204953">
    <property type="component" value="Unassembled WGS sequence"/>
</dbReference>
<reference evidence="1" key="1">
    <citation type="submission" date="2022-06" db="EMBL/GenBank/DDBJ databases">
        <title>New cyanobacteria of genus Symplocastrum in benthos of Lake Baikal.</title>
        <authorList>
            <person name="Sorokovikova E."/>
            <person name="Tikhonova I."/>
            <person name="Krasnopeev A."/>
            <person name="Evseev P."/>
            <person name="Gladkikh A."/>
            <person name="Belykh O."/>
        </authorList>
    </citation>
    <scope>NUCLEOTIDE SEQUENCE</scope>
    <source>
        <strain evidence="1">BBK-W-15</strain>
    </source>
</reference>
<dbReference type="PANTHER" id="PTHR35586:SF1">
    <property type="entry name" value="SLL1691 PROTEIN"/>
    <property type="match status" value="1"/>
</dbReference>
<evidence type="ECO:0000313" key="1">
    <source>
        <dbReference type="EMBL" id="MCP2727885.1"/>
    </source>
</evidence>
<dbReference type="RefSeq" id="WP_254010692.1">
    <property type="nucleotide sequence ID" value="NZ_JAMZMM010000031.1"/>
</dbReference>
<accession>A0AAE3GNL4</accession>
<comment type="caution">
    <text evidence="1">The sequence shown here is derived from an EMBL/GenBank/DDBJ whole genome shotgun (WGS) entry which is preliminary data.</text>
</comment>
<evidence type="ECO:0000313" key="2">
    <source>
        <dbReference type="Proteomes" id="UP001204953"/>
    </source>
</evidence>
<proteinExistence type="predicted"/>
<dbReference type="AlphaFoldDB" id="A0AAE3GNL4"/>
<dbReference type="EMBL" id="JAMZMM010000031">
    <property type="protein sequence ID" value="MCP2727885.1"/>
    <property type="molecule type" value="Genomic_DNA"/>
</dbReference>